<reference evidence="1 2" key="1">
    <citation type="submission" date="2023-02" db="EMBL/GenBank/DDBJ databases">
        <title>Pathogen: clinical or host-associated sample.</title>
        <authorList>
            <person name="Hergert J."/>
            <person name="Casey R."/>
            <person name="Wagner J."/>
            <person name="Young E.L."/>
            <person name="Oakeson K.F."/>
        </authorList>
    </citation>
    <scope>NUCLEOTIDE SEQUENCE [LARGE SCALE GENOMIC DNA]</scope>
    <source>
        <strain evidence="1 2">2022CK-00829</strain>
        <plasmid evidence="1 2">unnamed1</plasmid>
    </source>
</reference>
<dbReference type="EMBL" id="CP118109">
    <property type="protein sequence ID" value="WDI05235.1"/>
    <property type="molecule type" value="Genomic_DNA"/>
</dbReference>
<dbReference type="RefSeq" id="WP_274338783.1">
    <property type="nucleotide sequence ID" value="NZ_CP118109.1"/>
</dbReference>
<gene>
    <name evidence="1" type="ORF">PUW25_25845</name>
</gene>
<proteinExistence type="predicted"/>
<dbReference type="Proteomes" id="UP001221519">
    <property type="component" value="Plasmid unnamed1"/>
</dbReference>
<name>A0ABY7XNL6_9BACL</name>
<keyword evidence="1" id="KW-0614">Plasmid</keyword>
<accession>A0ABY7XNL6</accession>
<evidence type="ECO:0000313" key="2">
    <source>
        <dbReference type="Proteomes" id="UP001221519"/>
    </source>
</evidence>
<geneLocation type="plasmid" evidence="1 2">
    <name>unnamed1</name>
</geneLocation>
<evidence type="ECO:0000313" key="1">
    <source>
        <dbReference type="EMBL" id="WDI05235.1"/>
    </source>
</evidence>
<sequence>MAVTLAQLHVMKPGTVLQKGKRKRIYLGMQGIMVFYKRPSSKQLHGEHIGHFRKWLLDAEILPTENASKTDLNISL</sequence>
<keyword evidence="2" id="KW-1185">Reference proteome</keyword>
<organism evidence="1 2">
    <name type="scientific">Paenibacillus urinalis</name>
    <dbReference type="NCBI Taxonomy" id="521520"/>
    <lineage>
        <taxon>Bacteria</taxon>
        <taxon>Bacillati</taxon>
        <taxon>Bacillota</taxon>
        <taxon>Bacilli</taxon>
        <taxon>Bacillales</taxon>
        <taxon>Paenibacillaceae</taxon>
        <taxon>Paenibacillus</taxon>
    </lineage>
</organism>
<protein>
    <submittedName>
        <fullName evidence="1">Uncharacterized protein</fullName>
    </submittedName>
</protein>